<name>A0A951PPZ5_9CYAN</name>
<evidence type="ECO:0000313" key="1">
    <source>
        <dbReference type="EMBL" id="MBW4548095.1"/>
    </source>
</evidence>
<organism evidence="1 2">
    <name type="scientific">Symplocastrum torsivum CPER-KK1</name>
    <dbReference type="NCBI Taxonomy" id="450513"/>
    <lineage>
        <taxon>Bacteria</taxon>
        <taxon>Bacillati</taxon>
        <taxon>Cyanobacteriota</taxon>
        <taxon>Cyanophyceae</taxon>
        <taxon>Oscillatoriophycideae</taxon>
        <taxon>Oscillatoriales</taxon>
        <taxon>Microcoleaceae</taxon>
        <taxon>Symplocastrum</taxon>
    </lineage>
</organism>
<dbReference type="EMBL" id="JAHHIF010000054">
    <property type="protein sequence ID" value="MBW4548095.1"/>
    <property type="molecule type" value="Genomic_DNA"/>
</dbReference>
<protein>
    <submittedName>
        <fullName evidence="1">YbhB/YbcL family Raf kinase inhibitor-like protein</fullName>
    </submittedName>
</protein>
<comment type="caution">
    <text evidence="1">The sequence shown here is derived from an EMBL/GenBank/DDBJ whole genome shotgun (WGS) entry which is preliminary data.</text>
</comment>
<dbReference type="InterPro" id="IPR036610">
    <property type="entry name" value="PEBP-like_sf"/>
</dbReference>
<reference evidence="1" key="1">
    <citation type="submission" date="2021-05" db="EMBL/GenBank/DDBJ databases">
        <authorList>
            <person name="Pietrasiak N."/>
            <person name="Ward R."/>
            <person name="Stajich J.E."/>
            <person name="Kurbessoian T."/>
        </authorList>
    </citation>
    <scope>NUCLEOTIDE SEQUENCE</scope>
    <source>
        <strain evidence="1">CPER-KK1</strain>
    </source>
</reference>
<dbReference type="PANTHER" id="PTHR30289">
    <property type="entry name" value="UNCHARACTERIZED PROTEIN YBCL-RELATED"/>
    <property type="match status" value="1"/>
</dbReference>
<dbReference type="NCBIfam" id="TIGR00481">
    <property type="entry name" value="YbhB/YbcL family Raf kinase inhibitor-like protein"/>
    <property type="match status" value="1"/>
</dbReference>
<evidence type="ECO:0000313" key="2">
    <source>
        <dbReference type="Proteomes" id="UP000753908"/>
    </source>
</evidence>
<dbReference type="InterPro" id="IPR005247">
    <property type="entry name" value="YbhB_YbcL/LppC-like"/>
</dbReference>
<reference evidence="1" key="2">
    <citation type="journal article" date="2022" name="Microbiol. Resour. Announc.">
        <title>Metagenome Sequencing to Explore Phylogenomics of Terrestrial Cyanobacteria.</title>
        <authorList>
            <person name="Ward R.D."/>
            <person name="Stajich J.E."/>
            <person name="Johansen J.R."/>
            <person name="Huntemann M."/>
            <person name="Clum A."/>
            <person name="Foster B."/>
            <person name="Foster B."/>
            <person name="Roux S."/>
            <person name="Palaniappan K."/>
            <person name="Varghese N."/>
            <person name="Mukherjee S."/>
            <person name="Reddy T.B.K."/>
            <person name="Daum C."/>
            <person name="Copeland A."/>
            <person name="Chen I.A."/>
            <person name="Ivanova N.N."/>
            <person name="Kyrpides N.C."/>
            <person name="Shapiro N."/>
            <person name="Eloe-Fadrosh E.A."/>
            <person name="Pietrasiak N."/>
        </authorList>
    </citation>
    <scope>NUCLEOTIDE SEQUENCE</scope>
    <source>
        <strain evidence="1">CPER-KK1</strain>
    </source>
</reference>
<dbReference type="SUPFAM" id="SSF49777">
    <property type="entry name" value="PEBP-like"/>
    <property type="match status" value="1"/>
</dbReference>
<dbReference type="Pfam" id="PF01161">
    <property type="entry name" value="PBP"/>
    <property type="match status" value="1"/>
</dbReference>
<accession>A0A951PPZ5</accession>
<proteinExistence type="predicted"/>
<dbReference type="AlphaFoldDB" id="A0A951PPZ5"/>
<dbReference type="CDD" id="cd00865">
    <property type="entry name" value="PEBP_bact_arch"/>
    <property type="match status" value="1"/>
</dbReference>
<dbReference type="Gene3D" id="3.90.280.10">
    <property type="entry name" value="PEBP-like"/>
    <property type="match status" value="1"/>
</dbReference>
<dbReference type="InterPro" id="IPR008914">
    <property type="entry name" value="PEBP"/>
</dbReference>
<dbReference type="Proteomes" id="UP000753908">
    <property type="component" value="Unassembled WGS sequence"/>
</dbReference>
<sequence length="220" mass="23885">MSHRLPYHSQGWLETIISSTINSNSIGRRDFLQWSANLLGLIGLLLASCKPTSNRSTSTQLQTQSVNKTMKIESTAFIDNGMIPFLYTCDGQDISPELTWDAPPAGTQSLALIVDDPDAPDQTFVHWVLYDLPPEINQLPQSVGTEPTLSGGGIQGKNDFGNFGYGGPCPPTGVHRYFFKLYALDRELGLEAGATKAKVEAAMNGHILAAAELIGRYARS</sequence>
<gene>
    <name evidence="1" type="ORF">KME25_27190</name>
</gene>
<dbReference type="PANTHER" id="PTHR30289:SF1">
    <property type="entry name" value="PEBP (PHOSPHATIDYLETHANOLAMINE-BINDING PROTEIN) FAMILY PROTEIN"/>
    <property type="match status" value="1"/>
</dbReference>